<dbReference type="InParanoid" id="A0A5Q0BNC4"/>
<evidence type="ECO:0000256" key="7">
    <source>
        <dbReference type="ARBA" id="ARBA00022777"/>
    </source>
</evidence>
<keyword evidence="8 12" id="KW-0067">ATP-binding</keyword>
<dbReference type="Proteomes" id="UP000325755">
    <property type="component" value="Chromosome"/>
</dbReference>
<dbReference type="GO" id="GO:0004798">
    <property type="term" value="F:dTMP kinase activity"/>
    <property type="evidence" value="ECO:0007669"/>
    <property type="project" value="UniProtKB-UniRule"/>
</dbReference>
<sequence>MTNTNNRNRARFITLEGGEGVGKSSNLAFVQNWLNQQGIRAVTTREPGGTEAGEKVRALFLGDEALTPLTELLLMFAARAEHISRVILPALNKGVWVVSDRFCDASYAYQGGGRGIETEFIAALEQRVLQGLQPDLTLLLDAPVEVGMARARRRQKIDRMESENHAFFENVRTAYLQRAAQSLGRIRIIDATLPLEGVQQQIAAALKTII</sequence>
<dbReference type="InterPro" id="IPR027417">
    <property type="entry name" value="P-loop_NTPase"/>
</dbReference>
<dbReference type="AlphaFoldDB" id="A0A5Q0BNC4"/>
<dbReference type="HAMAP" id="MF_00165">
    <property type="entry name" value="Thymidylate_kinase"/>
    <property type="match status" value="1"/>
</dbReference>
<evidence type="ECO:0000256" key="4">
    <source>
        <dbReference type="ARBA" id="ARBA00022679"/>
    </source>
</evidence>
<dbReference type="GO" id="GO:0006235">
    <property type="term" value="P:dTTP biosynthetic process"/>
    <property type="evidence" value="ECO:0007669"/>
    <property type="project" value="UniProtKB-UniRule"/>
</dbReference>
<reference evidence="14 15" key="1">
    <citation type="submission" date="2019-09" db="EMBL/GenBank/DDBJ databases">
        <title>Ecophysiology of the spiral-shaped methanotroph Methylospira mobilis as revealed by the complete genome sequence.</title>
        <authorList>
            <person name="Oshkin I.Y."/>
            <person name="Dedysh S.N."/>
            <person name="Miroshnikov K."/>
            <person name="Danilova O.V."/>
            <person name="Hakobyan A."/>
            <person name="Liesack W."/>
        </authorList>
    </citation>
    <scope>NUCLEOTIDE SEQUENCE [LARGE SCALE GENOMIC DNA]</scope>
    <source>
        <strain evidence="14 15">Shm1</strain>
    </source>
</reference>
<dbReference type="PANTHER" id="PTHR10344:SF4">
    <property type="entry name" value="UMP-CMP KINASE 2, MITOCHONDRIAL"/>
    <property type="match status" value="1"/>
</dbReference>
<feature type="binding site" evidence="12">
    <location>
        <begin position="17"/>
        <end position="24"/>
    </location>
    <ligand>
        <name>ATP</name>
        <dbReference type="ChEBI" id="CHEBI:30616"/>
    </ligand>
</feature>
<dbReference type="GO" id="GO:0005524">
    <property type="term" value="F:ATP binding"/>
    <property type="evidence" value="ECO:0007669"/>
    <property type="project" value="UniProtKB-UniRule"/>
</dbReference>
<comment type="similarity">
    <text evidence="1 12">Belongs to the thymidylate kinase family.</text>
</comment>
<dbReference type="Pfam" id="PF02223">
    <property type="entry name" value="Thymidylate_kin"/>
    <property type="match status" value="1"/>
</dbReference>
<evidence type="ECO:0000256" key="12">
    <source>
        <dbReference type="HAMAP-Rule" id="MF_00165"/>
    </source>
</evidence>
<evidence type="ECO:0000256" key="3">
    <source>
        <dbReference type="ARBA" id="ARBA00017144"/>
    </source>
</evidence>
<keyword evidence="15" id="KW-1185">Reference proteome</keyword>
<comment type="function">
    <text evidence="11 12">Phosphorylation of dTMP to form dTDP in both de novo and salvage pathways of dTTP synthesis.</text>
</comment>
<dbReference type="GO" id="GO:0006233">
    <property type="term" value="P:dTDP biosynthetic process"/>
    <property type="evidence" value="ECO:0007669"/>
    <property type="project" value="InterPro"/>
</dbReference>
<feature type="domain" description="Thymidylate kinase-like" evidence="13">
    <location>
        <begin position="15"/>
        <end position="202"/>
    </location>
</feature>
<proteinExistence type="inferred from homology"/>
<gene>
    <name evidence="12" type="primary">tmk</name>
    <name evidence="14" type="ORF">F6R98_14075</name>
</gene>
<comment type="catalytic activity">
    <reaction evidence="10 12">
        <text>dTMP + ATP = dTDP + ADP</text>
        <dbReference type="Rhea" id="RHEA:13517"/>
        <dbReference type="ChEBI" id="CHEBI:30616"/>
        <dbReference type="ChEBI" id="CHEBI:58369"/>
        <dbReference type="ChEBI" id="CHEBI:63528"/>
        <dbReference type="ChEBI" id="CHEBI:456216"/>
        <dbReference type="EC" id="2.7.4.9"/>
    </reaction>
</comment>
<evidence type="ECO:0000256" key="11">
    <source>
        <dbReference type="ARBA" id="ARBA00057735"/>
    </source>
</evidence>
<dbReference type="GO" id="GO:0006227">
    <property type="term" value="P:dUDP biosynthetic process"/>
    <property type="evidence" value="ECO:0007669"/>
    <property type="project" value="TreeGrafter"/>
</dbReference>
<dbReference type="GO" id="GO:0005829">
    <property type="term" value="C:cytosol"/>
    <property type="evidence" value="ECO:0007669"/>
    <property type="project" value="TreeGrafter"/>
</dbReference>
<name>A0A5Q0BNC4_9GAMM</name>
<evidence type="ECO:0000313" key="14">
    <source>
        <dbReference type="EMBL" id="QFY43608.1"/>
    </source>
</evidence>
<dbReference type="CDD" id="cd01672">
    <property type="entry name" value="TMPK"/>
    <property type="match status" value="1"/>
</dbReference>
<dbReference type="OrthoDB" id="9774907at2"/>
<evidence type="ECO:0000256" key="1">
    <source>
        <dbReference type="ARBA" id="ARBA00009776"/>
    </source>
</evidence>
<dbReference type="Gene3D" id="3.40.50.300">
    <property type="entry name" value="P-loop containing nucleotide triphosphate hydrolases"/>
    <property type="match status" value="1"/>
</dbReference>
<evidence type="ECO:0000256" key="9">
    <source>
        <dbReference type="ARBA" id="ARBA00029962"/>
    </source>
</evidence>
<accession>A0A5Q0BNC4</accession>
<dbReference type="RefSeq" id="WP_153249591.1">
    <property type="nucleotide sequence ID" value="NZ_CP044205.1"/>
</dbReference>
<keyword evidence="7 12" id="KW-0418">Kinase</keyword>
<evidence type="ECO:0000256" key="8">
    <source>
        <dbReference type="ARBA" id="ARBA00022840"/>
    </source>
</evidence>
<evidence type="ECO:0000256" key="2">
    <source>
        <dbReference type="ARBA" id="ARBA00012980"/>
    </source>
</evidence>
<dbReference type="InterPro" id="IPR039430">
    <property type="entry name" value="Thymidylate_kin-like_dom"/>
</dbReference>
<dbReference type="FunFam" id="3.40.50.300:FF:000225">
    <property type="entry name" value="Thymidylate kinase"/>
    <property type="match status" value="1"/>
</dbReference>
<evidence type="ECO:0000256" key="5">
    <source>
        <dbReference type="ARBA" id="ARBA00022727"/>
    </source>
</evidence>
<dbReference type="InterPro" id="IPR018094">
    <property type="entry name" value="Thymidylate_kinase"/>
</dbReference>
<evidence type="ECO:0000313" key="15">
    <source>
        <dbReference type="Proteomes" id="UP000325755"/>
    </source>
</evidence>
<dbReference type="EMBL" id="CP044205">
    <property type="protein sequence ID" value="QFY43608.1"/>
    <property type="molecule type" value="Genomic_DNA"/>
</dbReference>
<dbReference type="KEGG" id="mmob:F6R98_14075"/>
<evidence type="ECO:0000259" key="13">
    <source>
        <dbReference type="Pfam" id="PF02223"/>
    </source>
</evidence>
<dbReference type="NCBIfam" id="TIGR00041">
    <property type="entry name" value="DTMP_kinase"/>
    <property type="match status" value="1"/>
</dbReference>
<evidence type="ECO:0000256" key="6">
    <source>
        <dbReference type="ARBA" id="ARBA00022741"/>
    </source>
</evidence>
<keyword evidence="4 12" id="KW-0808">Transferase</keyword>
<dbReference type="SUPFAM" id="SSF52540">
    <property type="entry name" value="P-loop containing nucleoside triphosphate hydrolases"/>
    <property type="match status" value="1"/>
</dbReference>
<organism evidence="14 15">
    <name type="scientific">Candidatus Methylospira mobilis</name>
    <dbReference type="NCBI Taxonomy" id="1808979"/>
    <lineage>
        <taxon>Bacteria</taxon>
        <taxon>Pseudomonadati</taxon>
        <taxon>Pseudomonadota</taxon>
        <taxon>Gammaproteobacteria</taxon>
        <taxon>Methylococcales</taxon>
        <taxon>Methylococcaceae</taxon>
        <taxon>Candidatus Methylospira</taxon>
    </lineage>
</organism>
<keyword evidence="6 12" id="KW-0547">Nucleotide-binding</keyword>
<dbReference type="PANTHER" id="PTHR10344">
    <property type="entry name" value="THYMIDYLATE KINASE"/>
    <property type="match status" value="1"/>
</dbReference>
<keyword evidence="5 12" id="KW-0545">Nucleotide biosynthesis</keyword>
<protein>
    <recommendedName>
        <fullName evidence="3 12">Thymidylate kinase</fullName>
        <ecNumber evidence="2 12">2.7.4.9</ecNumber>
    </recommendedName>
    <alternativeName>
        <fullName evidence="9 12">dTMP kinase</fullName>
    </alternativeName>
</protein>
<dbReference type="FunCoup" id="A0A5Q0BNC4">
    <property type="interactions" value="505"/>
</dbReference>
<evidence type="ECO:0000256" key="10">
    <source>
        <dbReference type="ARBA" id="ARBA00048743"/>
    </source>
</evidence>
<dbReference type="EC" id="2.7.4.9" evidence="2 12"/>